<feature type="domain" description="RING-type" evidence="7">
    <location>
        <begin position="707"/>
        <end position="742"/>
    </location>
</feature>
<dbReference type="Gene3D" id="3.30.40.10">
    <property type="entry name" value="Zinc/RING finger domain, C3HC4 (zinc finger)"/>
    <property type="match status" value="1"/>
</dbReference>
<protein>
    <recommendedName>
        <fullName evidence="7">RING-type domain-containing protein</fullName>
    </recommendedName>
</protein>
<keyword evidence="9" id="KW-1185">Reference proteome</keyword>
<feature type="region of interest" description="Disordered" evidence="6">
    <location>
        <begin position="663"/>
        <end position="683"/>
    </location>
</feature>
<dbReference type="SUPFAM" id="SSF57924">
    <property type="entry name" value="Inhibitor of apoptosis (IAP) repeat"/>
    <property type="match status" value="3"/>
</dbReference>
<dbReference type="InterPro" id="IPR001370">
    <property type="entry name" value="BIR_rpt"/>
</dbReference>
<dbReference type="SMART" id="SM00184">
    <property type="entry name" value="RING"/>
    <property type="match status" value="1"/>
</dbReference>
<evidence type="ECO:0000256" key="1">
    <source>
        <dbReference type="ARBA" id="ARBA00006672"/>
    </source>
</evidence>
<evidence type="ECO:0000256" key="6">
    <source>
        <dbReference type="SAM" id="MobiDB-lite"/>
    </source>
</evidence>
<name>A0ABP0FR61_CLALP</name>
<proteinExistence type="inferred from homology"/>
<dbReference type="InterPro" id="IPR001841">
    <property type="entry name" value="Znf_RING"/>
</dbReference>
<dbReference type="PROSITE" id="PS50089">
    <property type="entry name" value="ZF_RING_2"/>
    <property type="match status" value="1"/>
</dbReference>
<sequence length="754" mass="84781">MSDTGFQSSENATSIKTGLLNLRQSMSDERFNEKTRYVVADGRNYERQKDPPGQKSVYILPGDANKETYRLSTFKKFPEYTTVNPCLLAAHGFLYTGYKDRVKCFSCGAQVQEWKPGDDPRSLKWHRPNCLLVMGKDHLNVAVSCRPVNFRIDAPRVKTNSIDSGYSSATSSMFSNGSYCMTKEQAVTKTQTDFPGQKILENMNSIHLSCNNVSSTATTGGRSPVQTANAMEMTTSHLEGLELANIISSEHKALITIQLDLKKENDRKKSFETWTLTYTTVTPMTLAKSGFFYLGNLDRVQCFSCSGVLRNWRSGDDVPTEHRRHFPKCKMAQNIETRNVPLLSQTTDFLGDPAIGLPEPPDPSPAELAQLKVQFPCLNPLNPHMRREEMRLYTFDQRWPSAKVKATKQQIAKAGFFFLGQRDRAKCWYCNGGLQNWEPNDEPWTEHAKWFPGCEFVLRRKGMQFVKDLFNKYPNLPRPILRNSRFDTRTARFHFSDPTPVLPPQSIVCDPHLVPSAGAVLSGASMSVLSSSRPSVVVADEMMQQRERNLVDVVVKMGFNKRTAQRLVNERKFDTGVGFTNAEELVEVLLSTPELQSESDEDSLMNATSKEETASDGENHGDVTGTRLSVPEQTAMEVTTGGPEQNNKYATSSAVHQGFLKKKDDHDADSTLTSRHLNNPTSTKLLKSDQTKRLTVKLKQLERARQCKLCYQKVAVTLIMPCGHLALCHDCSLQATQCPLCKRKAEKLIRAYMV</sequence>
<evidence type="ECO:0000313" key="8">
    <source>
        <dbReference type="EMBL" id="CAK8681823.1"/>
    </source>
</evidence>
<dbReference type="PANTHER" id="PTHR10044:SF139">
    <property type="entry name" value="DEATH-ASSOCIATED INHIBITOR OF APOPTOSIS 2"/>
    <property type="match status" value="1"/>
</dbReference>
<dbReference type="CDD" id="cd00022">
    <property type="entry name" value="BIR"/>
    <property type="match status" value="3"/>
</dbReference>
<organism evidence="8 9">
    <name type="scientific">Clavelina lepadiformis</name>
    <name type="common">Light-bulb sea squirt</name>
    <name type="synonym">Ascidia lepadiformis</name>
    <dbReference type="NCBI Taxonomy" id="159417"/>
    <lineage>
        <taxon>Eukaryota</taxon>
        <taxon>Metazoa</taxon>
        <taxon>Chordata</taxon>
        <taxon>Tunicata</taxon>
        <taxon>Ascidiacea</taxon>
        <taxon>Aplousobranchia</taxon>
        <taxon>Clavelinidae</taxon>
        <taxon>Clavelina</taxon>
    </lineage>
</organism>
<accession>A0ABP0FR61</accession>
<evidence type="ECO:0000256" key="3">
    <source>
        <dbReference type="ARBA" id="ARBA00022771"/>
    </source>
</evidence>
<gene>
    <name evidence="8" type="ORF">CVLEPA_LOCUS12060</name>
</gene>
<evidence type="ECO:0000313" key="9">
    <source>
        <dbReference type="Proteomes" id="UP001642483"/>
    </source>
</evidence>
<dbReference type="Gene3D" id="1.10.8.10">
    <property type="entry name" value="DNA helicase RuvA subunit, C-terminal domain"/>
    <property type="match status" value="1"/>
</dbReference>
<dbReference type="InterPro" id="IPR050784">
    <property type="entry name" value="IAP"/>
</dbReference>
<feature type="compositionally biased region" description="Basic and acidic residues" evidence="6">
    <location>
        <begin position="609"/>
        <end position="621"/>
    </location>
</feature>
<dbReference type="PROSITE" id="PS01282">
    <property type="entry name" value="BIR_REPEAT_1"/>
    <property type="match status" value="1"/>
</dbReference>
<evidence type="ECO:0000256" key="5">
    <source>
        <dbReference type="PROSITE-ProRule" id="PRU00175"/>
    </source>
</evidence>
<keyword evidence="2" id="KW-0479">Metal-binding</keyword>
<keyword evidence="3 5" id="KW-0863">Zinc-finger</keyword>
<evidence type="ECO:0000259" key="7">
    <source>
        <dbReference type="PROSITE" id="PS50089"/>
    </source>
</evidence>
<dbReference type="PANTHER" id="PTHR10044">
    <property type="entry name" value="INHIBITOR OF APOPTOSIS"/>
    <property type="match status" value="1"/>
</dbReference>
<evidence type="ECO:0000256" key="2">
    <source>
        <dbReference type="ARBA" id="ARBA00022723"/>
    </source>
</evidence>
<dbReference type="Proteomes" id="UP001642483">
    <property type="component" value="Unassembled WGS sequence"/>
</dbReference>
<dbReference type="Pfam" id="PF13920">
    <property type="entry name" value="zf-C3HC4_3"/>
    <property type="match status" value="1"/>
</dbReference>
<evidence type="ECO:0000256" key="4">
    <source>
        <dbReference type="ARBA" id="ARBA00022833"/>
    </source>
</evidence>
<comment type="caution">
    <text evidence="8">The sequence shown here is derived from an EMBL/GenBank/DDBJ whole genome shotgun (WGS) entry which is preliminary data.</text>
</comment>
<dbReference type="PROSITE" id="PS50143">
    <property type="entry name" value="BIR_REPEAT_2"/>
    <property type="match status" value="3"/>
</dbReference>
<dbReference type="EMBL" id="CAWYQH010000090">
    <property type="protein sequence ID" value="CAK8681823.1"/>
    <property type="molecule type" value="Genomic_DNA"/>
</dbReference>
<reference evidence="8 9" key="1">
    <citation type="submission" date="2024-02" db="EMBL/GenBank/DDBJ databases">
        <authorList>
            <person name="Daric V."/>
            <person name="Darras S."/>
        </authorList>
    </citation>
    <scope>NUCLEOTIDE SEQUENCE [LARGE SCALE GENOMIC DNA]</scope>
</reference>
<dbReference type="Gene3D" id="1.10.1170.10">
    <property type="entry name" value="Inhibitor Of Apoptosis Protein (2mihbC-IAP-1), Chain A"/>
    <property type="match status" value="3"/>
</dbReference>
<dbReference type="SMART" id="SM00238">
    <property type="entry name" value="BIR"/>
    <property type="match status" value="3"/>
</dbReference>
<dbReference type="Pfam" id="PF00653">
    <property type="entry name" value="BIR"/>
    <property type="match status" value="3"/>
</dbReference>
<feature type="compositionally biased region" description="Polar residues" evidence="6">
    <location>
        <begin position="670"/>
        <end position="683"/>
    </location>
</feature>
<keyword evidence="4" id="KW-0862">Zinc</keyword>
<dbReference type="InterPro" id="IPR013083">
    <property type="entry name" value="Znf_RING/FYVE/PHD"/>
</dbReference>
<comment type="similarity">
    <text evidence="1">Belongs to the IAP family.</text>
</comment>
<feature type="region of interest" description="Disordered" evidence="6">
    <location>
        <begin position="592"/>
        <end position="628"/>
    </location>
</feature>